<dbReference type="EMBL" id="JBBLZC010000004">
    <property type="protein sequence ID" value="MEK0082616.1"/>
    <property type="molecule type" value="Genomic_DNA"/>
</dbReference>
<feature type="transmembrane region" description="Helical" evidence="9">
    <location>
        <begin position="234"/>
        <end position="255"/>
    </location>
</feature>
<dbReference type="PANTHER" id="PTHR34820">
    <property type="entry name" value="INNER MEMBRANE PROTEIN YEBZ"/>
    <property type="match status" value="1"/>
</dbReference>
<feature type="transmembrane region" description="Helical" evidence="9">
    <location>
        <begin position="304"/>
        <end position="322"/>
    </location>
</feature>
<feature type="transmembrane region" description="Helical" evidence="9">
    <location>
        <begin position="261"/>
        <end position="283"/>
    </location>
</feature>
<sequence>MRSIVLLASLGLLLMAWANRALAHAEFLGSEPADGAVLAAPPPSVRLRFSEPVVPLEVRLLDPAGAAVALPGPPQPADRSLTVPLPPVLGQGSHVLSWRVRSADGHPVSGSLVLSVGHVSRTAVAPSEAGTWPETLEPFAQALFYAGTLGAVGLVLFALLVRPPLSRPALATAAAVALVGGAVAVLCRGCALSGKGPLDPEALLSGWASPLGFRIGSALLGLMLLVATRGRQPWAILGLATALGAFPLAGHTAAAVPRWPWALALVLHVGFASFWLGALWPLFRLLRERPAAEAVVTVERFSRLATIAVPLLLAAGILLASHELDGPPALWTTRYGLLLSTKLAAVAALLALGTLNRQRLLPALAAGGTNAAHALRRSIGAEIVCAGLVLLATAELSATSPHPAASRVGDAAMQAARALTLNEGGFRAVLRLEPGLVGPNRLDVTLTDAEGHPATALEAELALERPEAGMAPLTRPLQAAGIGRFTAPDLLIPMSGRWRLTLSLLVSDFERTSLSGELEIR</sequence>
<dbReference type="SUPFAM" id="SSF81296">
    <property type="entry name" value="E set domains"/>
    <property type="match status" value="1"/>
</dbReference>
<name>A0ABU8XNJ9_9PROT</name>
<comment type="caution">
    <text evidence="13">The sequence shown here is derived from an EMBL/GenBank/DDBJ whole genome shotgun (WGS) entry which is preliminary data.</text>
</comment>
<feature type="chain" id="PRO_5045573214" evidence="10">
    <location>
        <begin position="24"/>
        <end position="521"/>
    </location>
</feature>
<evidence type="ECO:0000259" key="12">
    <source>
        <dbReference type="Pfam" id="PF05425"/>
    </source>
</evidence>
<keyword evidence="5 10" id="KW-0732">Signal</keyword>
<organism evidence="13 14">
    <name type="scientific">Benzoatithermus flavus</name>
    <dbReference type="NCBI Taxonomy" id="3108223"/>
    <lineage>
        <taxon>Bacteria</taxon>
        <taxon>Pseudomonadati</taxon>
        <taxon>Pseudomonadota</taxon>
        <taxon>Alphaproteobacteria</taxon>
        <taxon>Geminicoccales</taxon>
        <taxon>Geminicoccaceae</taxon>
        <taxon>Benzoatithermus</taxon>
    </lineage>
</organism>
<feature type="transmembrane region" description="Helical" evidence="9">
    <location>
        <begin position="142"/>
        <end position="161"/>
    </location>
</feature>
<dbReference type="InterPro" id="IPR008620">
    <property type="entry name" value="FixH"/>
</dbReference>
<evidence type="ECO:0000256" key="10">
    <source>
        <dbReference type="SAM" id="SignalP"/>
    </source>
</evidence>
<evidence type="ECO:0000259" key="11">
    <source>
        <dbReference type="Pfam" id="PF04234"/>
    </source>
</evidence>
<feature type="transmembrane region" description="Helical" evidence="9">
    <location>
        <begin position="206"/>
        <end position="227"/>
    </location>
</feature>
<evidence type="ECO:0000313" key="14">
    <source>
        <dbReference type="Proteomes" id="UP001375743"/>
    </source>
</evidence>
<dbReference type="Pfam" id="PF05425">
    <property type="entry name" value="CopD"/>
    <property type="match status" value="1"/>
</dbReference>
<dbReference type="InterPro" id="IPR008457">
    <property type="entry name" value="Cu-R_CopD_dom"/>
</dbReference>
<accession>A0ABU8XNJ9</accession>
<dbReference type="PANTHER" id="PTHR34820:SF4">
    <property type="entry name" value="INNER MEMBRANE PROTEIN YEBZ"/>
    <property type="match status" value="1"/>
</dbReference>
<keyword evidence="6 9" id="KW-1133">Transmembrane helix</keyword>
<feature type="transmembrane region" description="Helical" evidence="9">
    <location>
        <begin position="334"/>
        <end position="355"/>
    </location>
</feature>
<feature type="domain" description="Copper resistance protein D" evidence="12">
    <location>
        <begin position="297"/>
        <end position="394"/>
    </location>
</feature>
<evidence type="ECO:0000256" key="1">
    <source>
        <dbReference type="ARBA" id="ARBA00004651"/>
    </source>
</evidence>
<dbReference type="InterPro" id="IPR014756">
    <property type="entry name" value="Ig_E-set"/>
</dbReference>
<evidence type="ECO:0000256" key="7">
    <source>
        <dbReference type="ARBA" id="ARBA00023008"/>
    </source>
</evidence>
<keyword evidence="4" id="KW-0479">Metal-binding</keyword>
<evidence type="ECO:0000256" key="2">
    <source>
        <dbReference type="ARBA" id="ARBA00022475"/>
    </source>
</evidence>
<evidence type="ECO:0000313" key="13">
    <source>
        <dbReference type="EMBL" id="MEK0082616.1"/>
    </source>
</evidence>
<dbReference type="Proteomes" id="UP001375743">
    <property type="component" value="Unassembled WGS sequence"/>
</dbReference>
<keyword evidence="2" id="KW-1003">Cell membrane</keyword>
<dbReference type="InterPro" id="IPR014755">
    <property type="entry name" value="Cu-Rt/internalin_Ig-like"/>
</dbReference>
<feature type="domain" description="CopC" evidence="11">
    <location>
        <begin position="24"/>
        <end position="115"/>
    </location>
</feature>
<dbReference type="InterPro" id="IPR032694">
    <property type="entry name" value="CopC/D"/>
</dbReference>
<keyword evidence="8 9" id="KW-0472">Membrane</keyword>
<keyword evidence="3 9" id="KW-0812">Transmembrane</keyword>
<comment type="subcellular location">
    <subcellularLocation>
        <location evidence="1">Cell membrane</location>
        <topology evidence="1">Multi-pass membrane protein</topology>
    </subcellularLocation>
</comment>
<proteinExistence type="predicted"/>
<dbReference type="Pfam" id="PF04234">
    <property type="entry name" value="CopC"/>
    <property type="match status" value="1"/>
</dbReference>
<evidence type="ECO:0000256" key="8">
    <source>
        <dbReference type="ARBA" id="ARBA00023136"/>
    </source>
</evidence>
<dbReference type="Pfam" id="PF05751">
    <property type="entry name" value="FixH"/>
    <property type="match status" value="1"/>
</dbReference>
<protein>
    <submittedName>
        <fullName evidence="13">FixH family protein</fullName>
    </submittedName>
</protein>
<evidence type="ECO:0000256" key="9">
    <source>
        <dbReference type="SAM" id="Phobius"/>
    </source>
</evidence>
<dbReference type="Gene3D" id="2.60.40.1220">
    <property type="match status" value="1"/>
</dbReference>
<dbReference type="InterPro" id="IPR007348">
    <property type="entry name" value="CopC_dom"/>
</dbReference>
<reference evidence="13 14" key="1">
    <citation type="submission" date="2024-01" db="EMBL/GenBank/DDBJ databases">
        <title>Multi-omics insights into the function and evolution of sodium benzoate biodegradation pathways in Benzoatithermus flavus gen. nov., sp. nov. from hot spring.</title>
        <authorList>
            <person name="Hu C.-J."/>
            <person name="Li W.-J."/>
        </authorList>
    </citation>
    <scope>NUCLEOTIDE SEQUENCE [LARGE SCALE GENOMIC DNA]</scope>
    <source>
        <strain evidence="13 14">SYSU G07066</strain>
    </source>
</reference>
<evidence type="ECO:0000256" key="3">
    <source>
        <dbReference type="ARBA" id="ARBA00022692"/>
    </source>
</evidence>
<keyword evidence="7" id="KW-0186">Copper</keyword>
<evidence type="ECO:0000256" key="4">
    <source>
        <dbReference type="ARBA" id="ARBA00022723"/>
    </source>
</evidence>
<dbReference type="RefSeq" id="WP_418158467.1">
    <property type="nucleotide sequence ID" value="NZ_JBBLZC010000004.1"/>
</dbReference>
<feature type="transmembrane region" description="Helical" evidence="9">
    <location>
        <begin position="173"/>
        <end position="194"/>
    </location>
</feature>
<gene>
    <name evidence="13" type="ORF">U1T56_05605</name>
</gene>
<evidence type="ECO:0000256" key="6">
    <source>
        <dbReference type="ARBA" id="ARBA00022989"/>
    </source>
</evidence>
<keyword evidence="14" id="KW-1185">Reference proteome</keyword>
<feature type="signal peptide" evidence="10">
    <location>
        <begin position="1"/>
        <end position="23"/>
    </location>
</feature>
<evidence type="ECO:0000256" key="5">
    <source>
        <dbReference type="ARBA" id="ARBA00022729"/>
    </source>
</evidence>